<protein>
    <recommendedName>
        <fullName evidence="7">EamA domain-containing protein</fullName>
    </recommendedName>
</protein>
<evidence type="ECO:0000256" key="6">
    <source>
        <dbReference type="SAM" id="Phobius"/>
    </source>
</evidence>
<keyword evidence="9" id="KW-1185">Reference proteome</keyword>
<accession>A0AAJ4XJR5</accession>
<organism evidence="8 9">
    <name type="scientific">Melanopsichium pennsylvanicum</name>
    <dbReference type="NCBI Taxonomy" id="63383"/>
    <lineage>
        <taxon>Eukaryota</taxon>
        <taxon>Fungi</taxon>
        <taxon>Dikarya</taxon>
        <taxon>Basidiomycota</taxon>
        <taxon>Ustilaginomycotina</taxon>
        <taxon>Ustilaginomycetes</taxon>
        <taxon>Ustilaginales</taxon>
        <taxon>Ustilaginaceae</taxon>
        <taxon>Melanopsichium</taxon>
    </lineage>
</organism>
<dbReference type="SUPFAM" id="SSF103481">
    <property type="entry name" value="Multidrug resistance efflux transporter EmrE"/>
    <property type="match status" value="2"/>
</dbReference>
<dbReference type="Proteomes" id="UP001294444">
    <property type="component" value="Unassembled WGS sequence"/>
</dbReference>
<feature type="transmembrane region" description="Helical" evidence="6">
    <location>
        <begin position="242"/>
        <end position="263"/>
    </location>
</feature>
<feature type="region of interest" description="Disordered" evidence="5">
    <location>
        <begin position="1"/>
        <end position="128"/>
    </location>
</feature>
<keyword evidence="4 6" id="KW-0472">Membrane</keyword>
<evidence type="ECO:0000313" key="9">
    <source>
        <dbReference type="Proteomes" id="UP001294444"/>
    </source>
</evidence>
<evidence type="ECO:0000313" key="8">
    <source>
        <dbReference type="EMBL" id="SNX83617.1"/>
    </source>
</evidence>
<dbReference type="InterPro" id="IPR037185">
    <property type="entry name" value="EmrE-like"/>
</dbReference>
<feature type="transmembrane region" description="Helical" evidence="6">
    <location>
        <begin position="368"/>
        <end position="388"/>
    </location>
</feature>
<gene>
    <name evidence="8" type="ORF">MEPE_02324</name>
</gene>
<evidence type="ECO:0000256" key="2">
    <source>
        <dbReference type="ARBA" id="ARBA00022692"/>
    </source>
</evidence>
<evidence type="ECO:0000256" key="3">
    <source>
        <dbReference type="ARBA" id="ARBA00022989"/>
    </source>
</evidence>
<dbReference type="PANTHER" id="PTHR22911:SF6">
    <property type="entry name" value="SOLUTE CARRIER FAMILY 35 MEMBER G1"/>
    <property type="match status" value="1"/>
</dbReference>
<feature type="compositionally biased region" description="Polar residues" evidence="5">
    <location>
        <begin position="48"/>
        <end position="60"/>
    </location>
</feature>
<proteinExistence type="predicted"/>
<keyword evidence="2 6" id="KW-0812">Transmembrane</keyword>
<comment type="subcellular location">
    <subcellularLocation>
        <location evidence="1">Membrane</location>
        <topology evidence="1">Multi-pass membrane protein</topology>
    </subcellularLocation>
</comment>
<feature type="transmembrane region" description="Helical" evidence="6">
    <location>
        <begin position="431"/>
        <end position="449"/>
    </location>
</feature>
<feature type="transmembrane region" description="Helical" evidence="6">
    <location>
        <begin position="275"/>
        <end position="293"/>
    </location>
</feature>
<dbReference type="GO" id="GO:0016020">
    <property type="term" value="C:membrane"/>
    <property type="evidence" value="ECO:0007669"/>
    <property type="project" value="UniProtKB-SubCell"/>
</dbReference>
<feature type="transmembrane region" description="Helical" evidence="6">
    <location>
        <begin position="484"/>
        <end position="504"/>
    </location>
</feature>
<evidence type="ECO:0000256" key="1">
    <source>
        <dbReference type="ARBA" id="ARBA00004141"/>
    </source>
</evidence>
<evidence type="ECO:0000259" key="7">
    <source>
        <dbReference type="Pfam" id="PF00892"/>
    </source>
</evidence>
<keyword evidence="3 6" id="KW-1133">Transmembrane helix</keyword>
<dbReference type="PANTHER" id="PTHR22911">
    <property type="entry name" value="ACYL-MALONYL CONDENSING ENZYME-RELATED"/>
    <property type="match status" value="1"/>
</dbReference>
<feature type="transmembrane region" description="Helical" evidence="6">
    <location>
        <begin position="217"/>
        <end position="236"/>
    </location>
</feature>
<comment type="caution">
    <text evidence="8">The sequence shown here is derived from an EMBL/GenBank/DDBJ whole genome shotgun (WGS) entry which is preliminary data.</text>
</comment>
<feature type="compositionally biased region" description="Low complexity" evidence="5">
    <location>
        <begin position="1"/>
        <end position="10"/>
    </location>
</feature>
<evidence type="ECO:0000256" key="4">
    <source>
        <dbReference type="ARBA" id="ARBA00023136"/>
    </source>
</evidence>
<feature type="transmembrane region" description="Helical" evidence="6">
    <location>
        <begin position="146"/>
        <end position="164"/>
    </location>
</feature>
<evidence type="ECO:0000256" key="5">
    <source>
        <dbReference type="SAM" id="MobiDB-lite"/>
    </source>
</evidence>
<dbReference type="InterPro" id="IPR000620">
    <property type="entry name" value="EamA_dom"/>
</dbReference>
<dbReference type="EMBL" id="OAPG01000004">
    <property type="protein sequence ID" value="SNX83617.1"/>
    <property type="molecule type" value="Genomic_DNA"/>
</dbReference>
<reference evidence="8" key="1">
    <citation type="submission" date="2023-10" db="EMBL/GenBank/DDBJ databases">
        <authorList>
            <person name="Guldener U."/>
        </authorList>
    </citation>
    <scope>NUCLEOTIDE SEQUENCE</scope>
    <source>
        <strain evidence="8">Mp4</strain>
    </source>
</reference>
<name>A0AAJ4XJR5_9BASI</name>
<feature type="transmembrane region" description="Helical" evidence="6">
    <location>
        <begin position="461"/>
        <end position="478"/>
    </location>
</feature>
<dbReference type="AlphaFoldDB" id="A0AAJ4XJR5"/>
<feature type="domain" description="EamA" evidence="7">
    <location>
        <begin position="146"/>
        <end position="286"/>
    </location>
</feature>
<feature type="transmembrane region" description="Helical" evidence="6">
    <location>
        <begin position="400"/>
        <end position="419"/>
    </location>
</feature>
<feature type="compositionally biased region" description="Basic and acidic residues" evidence="5">
    <location>
        <begin position="83"/>
        <end position="107"/>
    </location>
</feature>
<feature type="transmembrane region" description="Helical" evidence="6">
    <location>
        <begin position="184"/>
        <end position="205"/>
    </location>
</feature>
<sequence length="507" mass="54965">MQTSSVSSQRSNERSPLLSTQQLPTALPEDEDTPSRSLTPSYAAAAPSTRSPKLSVTTRPSLDYDIVPETARLLDQTPDEFTSEDRVDPSSSSRDIERGSSFEHQDHINALPFPSQSDPSKPLRPKNYRAKKNASKFKGLVKRNEGILLLGLAQLFFSTMNFFFKLINLLPPEESAPVTALEIILIRMSITWVGCVGFMLISGVENPILGPKEVRKLLALRGFVGFFGLFGLYYSLQFLSLADATVITFLGPLATGLLGYLVLGEPFTLRETFGGIVSLGGVVLIARPAFIFGRKAADSDLDHPLTVDLVTATIPDGQNVTVQLGSAIFKHFVQNATDVLRRTSNNSTFVDGLDKTVIVDGVTEKQRLFAVGLALLGICGGAAAYITIRAIGRRASATHSVAYFSLYSTLVSGLLMYFTGTKFVLPTHPKWIVLLICVGIFGLAAQILLAMGLQREKAGRAVSVTYLQIVYASLYQLIFLHTPIQPLSAIGMMVILISAAWVAAGKS</sequence>
<feature type="domain" description="EamA" evidence="7">
    <location>
        <begin position="373"/>
        <end position="502"/>
    </location>
</feature>
<dbReference type="Pfam" id="PF00892">
    <property type="entry name" value="EamA"/>
    <property type="match status" value="2"/>
</dbReference>